<dbReference type="EMBL" id="BAAAMJ010000042">
    <property type="protein sequence ID" value="GAA1925322.1"/>
    <property type="molecule type" value="Genomic_DNA"/>
</dbReference>
<feature type="region of interest" description="Disordered" evidence="4">
    <location>
        <begin position="96"/>
        <end position="115"/>
    </location>
</feature>
<dbReference type="SUPFAM" id="SSF46894">
    <property type="entry name" value="C-terminal effector domain of the bipartite response regulators"/>
    <property type="match status" value="1"/>
</dbReference>
<keyword evidence="1" id="KW-0805">Transcription regulation</keyword>
<evidence type="ECO:0000259" key="5">
    <source>
        <dbReference type="PROSITE" id="PS50043"/>
    </source>
</evidence>
<dbReference type="Proteomes" id="UP001501303">
    <property type="component" value="Unassembled WGS sequence"/>
</dbReference>
<evidence type="ECO:0000313" key="7">
    <source>
        <dbReference type="Proteomes" id="UP001501303"/>
    </source>
</evidence>
<dbReference type="InterPro" id="IPR036388">
    <property type="entry name" value="WH-like_DNA-bd_sf"/>
</dbReference>
<reference evidence="7" key="1">
    <citation type="journal article" date="2019" name="Int. J. Syst. Evol. Microbiol.">
        <title>The Global Catalogue of Microorganisms (GCM) 10K type strain sequencing project: providing services to taxonomists for standard genome sequencing and annotation.</title>
        <authorList>
            <consortium name="The Broad Institute Genomics Platform"/>
            <consortium name="The Broad Institute Genome Sequencing Center for Infectious Disease"/>
            <person name="Wu L."/>
            <person name="Ma J."/>
        </authorList>
    </citation>
    <scope>NUCLEOTIDE SEQUENCE [LARGE SCALE GENOMIC DNA]</scope>
    <source>
        <strain evidence="7">JCM 13581</strain>
    </source>
</reference>
<gene>
    <name evidence="6" type="ORF">GCM10009716_36960</name>
</gene>
<dbReference type="PANTHER" id="PTHR44688:SF16">
    <property type="entry name" value="DNA-BINDING TRANSCRIPTIONAL ACTIVATOR DEVR_DOSR"/>
    <property type="match status" value="1"/>
</dbReference>
<dbReference type="SMART" id="SM00421">
    <property type="entry name" value="HTH_LUXR"/>
    <property type="match status" value="1"/>
</dbReference>
<sequence>MESSHICLYCQHLPSLETEYGIVAAAGRLLTPREKQVWLLLGLGLTNRRIALTLVITEATVKKHVATVMRKLSASSRLHASIMARTWHQISCTHQSPAPSCGGTGVRARAEASGS</sequence>
<keyword evidence="2" id="KW-0238">DNA-binding</keyword>
<organism evidence="6 7">
    <name type="scientific">Streptomyces sodiiphilus</name>
    <dbReference type="NCBI Taxonomy" id="226217"/>
    <lineage>
        <taxon>Bacteria</taxon>
        <taxon>Bacillati</taxon>
        <taxon>Actinomycetota</taxon>
        <taxon>Actinomycetes</taxon>
        <taxon>Kitasatosporales</taxon>
        <taxon>Streptomycetaceae</taxon>
        <taxon>Streptomyces</taxon>
    </lineage>
</organism>
<evidence type="ECO:0000256" key="1">
    <source>
        <dbReference type="ARBA" id="ARBA00023015"/>
    </source>
</evidence>
<dbReference type="PRINTS" id="PR00038">
    <property type="entry name" value="HTHLUXR"/>
</dbReference>
<dbReference type="Pfam" id="PF00196">
    <property type="entry name" value="GerE"/>
    <property type="match status" value="1"/>
</dbReference>
<evidence type="ECO:0000256" key="3">
    <source>
        <dbReference type="ARBA" id="ARBA00023163"/>
    </source>
</evidence>
<accession>A0ABP5B187</accession>
<keyword evidence="3" id="KW-0804">Transcription</keyword>
<comment type="caution">
    <text evidence="6">The sequence shown here is derived from an EMBL/GenBank/DDBJ whole genome shotgun (WGS) entry which is preliminary data.</text>
</comment>
<feature type="domain" description="HTH luxR-type" evidence="5">
    <location>
        <begin position="23"/>
        <end position="88"/>
    </location>
</feature>
<proteinExistence type="predicted"/>
<name>A0ABP5B187_9ACTN</name>
<dbReference type="Gene3D" id="1.10.10.10">
    <property type="entry name" value="Winged helix-like DNA-binding domain superfamily/Winged helix DNA-binding domain"/>
    <property type="match status" value="1"/>
</dbReference>
<evidence type="ECO:0000256" key="4">
    <source>
        <dbReference type="SAM" id="MobiDB-lite"/>
    </source>
</evidence>
<dbReference type="InterPro" id="IPR016032">
    <property type="entry name" value="Sig_transdc_resp-reg_C-effctor"/>
</dbReference>
<dbReference type="RefSeq" id="WP_425581366.1">
    <property type="nucleotide sequence ID" value="NZ_BAAAMJ010000042.1"/>
</dbReference>
<dbReference type="PROSITE" id="PS50043">
    <property type="entry name" value="HTH_LUXR_2"/>
    <property type="match status" value="1"/>
</dbReference>
<evidence type="ECO:0000256" key="2">
    <source>
        <dbReference type="ARBA" id="ARBA00023125"/>
    </source>
</evidence>
<keyword evidence="7" id="KW-1185">Reference proteome</keyword>
<dbReference type="CDD" id="cd06170">
    <property type="entry name" value="LuxR_C_like"/>
    <property type="match status" value="1"/>
</dbReference>
<dbReference type="InterPro" id="IPR000792">
    <property type="entry name" value="Tscrpt_reg_LuxR_C"/>
</dbReference>
<evidence type="ECO:0000313" key="6">
    <source>
        <dbReference type="EMBL" id="GAA1925322.1"/>
    </source>
</evidence>
<protein>
    <recommendedName>
        <fullName evidence="5">HTH luxR-type domain-containing protein</fullName>
    </recommendedName>
</protein>
<dbReference type="PANTHER" id="PTHR44688">
    <property type="entry name" value="DNA-BINDING TRANSCRIPTIONAL ACTIVATOR DEVR_DOSR"/>
    <property type="match status" value="1"/>
</dbReference>